<name>A0A399FB69_9DEIN</name>
<evidence type="ECO:0000313" key="5">
    <source>
        <dbReference type="EMBL" id="RIH92529.1"/>
    </source>
</evidence>
<sequence>MATQESNRQAQSNALQTSSGQSSTLSRRNNWNANPFSLMRRMSEEMDRMFENFFGRGGLSPWSAAGMQGMWQPQIEMFQRGDQLVVQADLPGMKKEDLEVQVVGDTLVLQGERKQEQERQEQGFYRSERSYGSFYRSIPLPDGVNPDEIQASFKDGVLEISMKAPQQQPQGRKIEIRQ</sequence>
<reference evidence="5 6" key="1">
    <citation type="submission" date="2018-08" db="EMBL/GenBank/DDBJ databases">
        <title>Meiothermus granaticius genome AF-68 sequencing project.</title>
        <authorList>
            <person name="Da Costa M.S."/>
            <person name="Albuquerque L."/>
            <person name="Raposo P."/>
            <person name="Froufe H.J.C."/>
            <person name="Barroso C.S."/>
            <person name="Egas C."/>
        </authorList>
    </citation>
    <scope>NUCLEOTIDE SEQUENCE [LARGE SCALE GENOMIC DNA]</scope>
    <source>
        <strain evidence="5 6">AF-68</strain>
    </source>
</reference>
<comment type="caution">
    <text evidence="5">The sequence shown here is derived from an EMBL/GenBank/DDBJ whole genome shotgun (WGS) entry which is preliminary data.</text>
</comment>
<evidence type="ECO:0000259" key="4">
    <source>
        <dbReference type="PROSITE" id="PS01031"/>
    </source>
</evidence>
<dbReference type="OrthoDB" id="1806521at2"/>
<feature type="compositionally biased region" description="Low complexity" evidence="3">
    <location>
        <begin position="15"/>
        <end position="28"/>
    </location>
</feature>
<dbReference type="Pfam" id="PF00011">
    <property type="entry name" value="HSP20"/>
    <property type="match status" value="1"/>
</dbReference>
<dbReference type="AlphaFoldDB" id="A0A399FB69"/>
<feature type="region of interest" description="Disordered" evidence="3">
    <location>
        <begin position="1"/>
        <end position="31"/>
    </location>
</feature>
<dbReference type="Gene3D" id="2.60.40.790">
    <property type="match status" value="1"/>
</dbReference>
<protein>
    <submittedName>
        <fullName evidence="5">Spore protein SP21</fullName>
    </submittedName>
</protein>
<evidence type="ECO:0000256" key="2">
    <source>
        <dbReference type="RuleBase" id="RU003616"/>
    </source>
</evidence>
<dbReference type="Proteomes" id="UP000266178">
    <property type="component" value="Unassembled WGS sequence"/>
</dbReference>
<dbReference type="SUPFAM" id="SSF49764">
    <property type="entry name" value="HSP20-like chaperones"/>
    <property type="match status" value="1"/>
</dbReference>
<dbReference type="InterPro" id="IPR031107">
    <property type="entry name" value="Small_HSP"/>
</dbReference>
<evidence type="ECO:0000256" key="3">
    <source>
        <dbReference type="SAM" id="MobiDB-lite"/>
    </source>
</evidence>
<gene>
    <name evidence="5" type="primary">hspA_2</name>
    <name evidence="5" type="ORF">Mgrana_01562</name>
</gene>
<accession>A0A399FB69</accession>
<dbReference type="InterPro" id="IPR008978">
    <property type="entry name" value="HSP20-like_chaperone"/>
</dbReference>
<feature type="domain" description="SHSP" evidence="4">
    <location>
        <begin position="66"/>
        <end position="178"/>
    </location>
</feature>
<keyword evidence="6" id="KW-1185">Reference proteome</keyword>
<comment type="similarity">
    <text evidence="1 2">Belongs to the small heat shock protein (HSP20) family.</text>
</comment>
<evidence type="ECO:0000256" key="1">
    <source>
        <dbReference type="PROSITE-ProRule" id="PRU00285"/>
    </source>
</evidence>
<dbReference type="PROSITE" id="PS01031">
    <property type="entry name" value="SHSP"/>
    <property type="match status" value="1"/>
</dbReference>
<dbReference type="InterPro" id="IPR002068">
    <property type="entry name" value="A-crystallin/Hsp20_dom"/>
</dbReference>
<dbReference type="RefSeq" id="WP_119357050.1">
    <property type="nucleotide sequence ID" value="NZ_BJXM01000008.1"/>
</dbReference>
<dbReference type="CDD" id="cd06464">
    <property type="entry name" value="ACD_sHsps-like"/>
    <property type="match status" value="1"/>
</dbReference>
<dbReference type="PANTHER" id="PTHR11527">
    <property type="entry name" value="HEAT-SHOCK PROTEIN 20 FAMILY MEMBER"/>
    <property type="match status" value="1"/>
</dbReference>
<dbReference type="EMBL" id="QWLB01000018">
    <property type="protein sequence ID" value="RIH92529.1"/>
    <property type="molecule type" value="Genomic_DNA"/>
</dbReference>
<organism evidence="5 6">
    <name type="scientific">Meiothermus granaticius NBRC 107808</name>
    <dbReference type="NCBI Taxonomy" id="1227551"/>
    <lineage>
        <taxon>Bacteria</taxon>
        <taxon>Thermotogati</taxon>
        <taxon>Deinococcota</taxon>
        <taxon>Deinococci</taxon>
        <taxon>Thermales</taxon>
        <taxon>Thermaceae</taxon>
        <taxon>Meiothermus</taxon>
    </lineage>
</organism>
<evidence type="ECO:0000313" key="6">
    <source>
        <dbReference type="Proteomes" id="UP000266178"/>
    </source>
</evidence>
<feature type="compositionally biased region" description="Polar residues" evidence="3">
    <location>
        <begin position="1"/>
        <end position="14"/>
    </location>
</feature>
<proteinExistence type="inferred from homology"/>